<evidence type="ECO:0000313" key="2">
    <source>
        <dbReference type="EMBL" id="SFZ70925.1"/>
    </source>
</evidence>
<name>A0A1K2H541_9NEIS</name>
<evidence type="ECO:0000313" key="3">
    <source>
        <dbReference type="Proteomes" id="UP000186513"/>
    </source>
</evidence>
<keyword evidence="1" id="KW-0732">Signal</keyword>
<keyword evidence="3" id="KW-1185">Reference proteome</keyword>
<dbReference type="Proteomes" id="UP000186513">
    <property type="component" value="Unassembled WGS sequence"/>
</dbReference>
<dbReference type="PANTHER" id="PTHR36302">
    <property type="entry name" value="BLR7088 PROTEIN"/>
    <property type="match status" value="1"/>
</dbReference>
<proteinExistence type="predicted"/>
<dbReference type="InterPro" id="IPR058248">
    <property type="entry name" value="Lxx211020-like"/>
</dbReference>
<dbReference type="OrthoDB" id="9796962at2"/>
<dbReference type="SUPFAM" id="SSF110087">
    <property type="entry name" value="DR1885-like metal-binding protein"/>
    <property type="match status" value="1"/>
</dbReference>
<dbReference type="Gene3D" id="2.60.40.1890">
    <property type="entry name" value="PCu(A)C copper chaperone"/>
    <property type="match status" value="1"/>
</dbReference>
<dbReference type="AlphaFoldDB" id="A0A1K2H541"/>
<dbReference type="Pfam" id="PF04314">
    <property type="entry name" value="PCuAC"/>
    <property type="match status" value="1"/>
</dbReference>
<dbReference type="STRING" id="1121279.SAMN02745887_00350"/>
<protein>
    <recommendedName>
        <fullName evidence="4">Copper(I)-binding protein</fullName>
    </recommendedName>
</protein>
<reference evidence="2 3" key="1">
    <citation type="submission" date="2016-11" db="EMBL/GenBank/DDBJ databases">
        <authorList>
            <person name="Jaros S."/>
            <person name="Januszkiewicz K."/>
            <person name="Wedrychowicz H."/>
        </authorList>
    </citation>
    <scope>NUCLEOTIDE SEQUENCE [LARGE SCALE GENOMIC DNA]</scope>
    <source>
        <strain evidence="2 3">DSM 18899</strain>
    </source>
</reference>
<sequence>MKTLLMSSLLSLALPAMAAGLEVRAPWAKATLPGQPVSGAYLELRADSAARLVKVDSPLAETVEIHEMKMDGGMMKMRALPALELPAGQTVTLKPGGLHIMLMQLKGPLKAGSKLPLTLHVEQDGKTRSVAVEADIRAMAAH</sequence>
<dbReference type="EMBL" id="FPKR01000001">
    <property type="protein sequence ID" value="SFZ70925.1"/>
    <property type="molecule type" value="Genomic_DNA"/>
</dbReference>
<accession>A0A1K2H541</accession>
<evidence type="ECO:0008006" key="4">
    <source>
        <dbReference type="Google" id="ProtNLM"/>
    </source>
</evidence>
<organism evidence="2 3">
    <name type="scientific">Chitinimonas taiwanensis DSM 18899</name>
    <dbReference type="NCBI Taxonomy" id="1121279"/>
    <lineage>
        <taxon>Bacteria</taxon>
        <taxon>Pseudomonadati</taxon>
        <taxon>Pseudomonadota</taxon>
        <taxon>Betaproteobacteria</taxon>
        <taxon>Neisseriales</taxon>
        <taxon>Chitinibacteraceae</taxon>
        <taxon>Chitinimonas</taxon>
    </lineage>
</organism>
<gene>
    <name evidence="2" type="ORF">SAMN02745887_00350</name>
</gene>
<dbReference type="PANTHER" id="PTHR36302:SF1">
    <property type="entry name" value="COPPER CHAPERONE PCU(A)C"/>
    <property type="match status" value="1"/>
</dbReference>
<dbReference type="InterPro" id="IPR036182">
    <property type="entry name" value="PCuAC_sf"/>
</dbReference>
<dbReference type="InterPro" id="IPR007410">
    <property type="entry name" value="LpqE-like"/>
</dbReference>
<feature type="signal peptide" evidence="1">
    <location>
        <begin position="1"/>
        <end position="18"/>
    </location>
</feature>
<dbReference type="RefSeq" id="WP_072426878.1">
    <property type="nucleotide sequence ID" value="NZ_FPKR01000001.1"/>
</dbReference>
<feature type="chain" id="PRO_5013244709" description="Copper(I)-binding protein" evidence="1">
    <location>
        <begin position="19"/>
        <end position="142"/>
    </location>
</feature>
<evidence type="ECO:0000256" key="1">
    <source>
        <dbReference type="SAM" id="SignalP"/>
    </source>
</evidence>